<gene>
    <name evidence="2" type="primary">yeaP</name>
    <name evidence="3" type="ORF">BEI59_09885</name>
    <name evidence="2" type="ORF">BEI61_05481</name>
    <name evidence="4" type="ORF">BEI63_02175</name>
</gene>
<dbReference type="Proteomes" id="UP000094271">
    <property type="component" value="Unassembled WGS sequence"/>
</dbReference>
<organism evidence="2 5">
    <name type="scientific">Eisenbergiella tayi</name>
    <dbReference type="NCBI Taxonomy" id="1432052"/>
    <lineage>
        <taxon>Bacteria</taxon>
        <taxon>Bacillati</taxon>
        <taxon>Bacillota</taxon>
        <taxon>Clostridia</taxon>
        <taxon>Lachnospirales</taxon>
        <taxon>Lachnospiraceae</taxon>
        <taxon>Eisenbergiella</taxon>
    </lineage>
</organism>
<protein>
    <submittedName>
        <fullName evidence="2">Putative diguanylate cyclase YeaP</fullName>
        <ecNumber evidence="2">2.7.7.65</ecNumber>
    </submittedName>
</protein>
<dbReference type="GO" id="GO:0052621">
    <property type="term" value="F:diguanylate cyclase activity"/>
    <property type="evidence" value="ECO:0007669"/>
    <property type="project" value="UniProtKB-EC"/>
</dbReference>
<keyword evidence="2" id="KW-0808">Transferase</keyword>
<accession>A0A1E3A0Z4</accession>
<dbReference type="EMBL" id="MEHD01000007">
    <property type="protein sequence ID" value="ODR61246.1"/>
    <property type="molecule type" value="Genomic_DNA"/>
</dbReference>
<dbReference type="NCBIfam" id="TIGR00254">
    <property type="entry name" value="GGDEF"/>
    <property type="match status" value="1"/>
</dbReference>
<keyword evidence="2" id="KW-0548">Nucleotidyltransferase</keyword>
<reference evidence="2 5" key="1">
    <citation type="submission" date="2016-07" db="EMBL/GenBank/DDBJ databases">
        <title>Characterization of isolates of Eisenbergiella tayi derived from blood cultures, using whole genome sequencing.</title>
        <authorList>
            <person name="Burdz T."/>
            <person name="Wiebe D."/>
            <person name="Huynh C."/>
            <person name="Bernard K."/>
        </authorList>
    </citation>
    <scope>NUCLEOTIDE SEQUENCE [LARGE SCALE GENOMIC DNA]</scope>
    <source>
        <strain evidence="2 5">NML 110608</strain>
    </source>
</reference>
<dbReference type="AlphaFoldDB" id="A0A1E3A0Z4"/>
<feature type="domain" description="GGDEF" evidence="1">
    <location>
        <begin position="164"/>
        <end position="290"/>
    </location>
</feature>
<evidence type="ECO:0000313" key="2">
    <source>
        <dbReference type="EMBL" id="ODM02319.1"/>
    </source>
</evidence>
<comment type="caution">
    <text evidence="2">The sequence shown here is derived from an EMBL/GenBank/DDBJ whole genome shotgun (WGS) entry which is preliminary data.</text>
</comment>
<proteinExistence type="predicted"/>
<dbReference type="GO" id="GO:0043709">
    <property type="term" value="P:cell adhesion involved in single-species biofilm formation"/>
    <property type="evidence" value="ECO:0007669"/>
    <property type="project" value="TreeGrafter"/>
</dbReference>
<reference evidence="4 7" key="2">
    <citation type="submission" date="2016-08" db="EMBL/GenBank/DDBJ databases">
        <title>Characterization of Isolates of Eisenbergiella tayi Derived from Blood Cultures, Using Whole Genome Sequencing.</title>
        <authorList>
            <person name="Bernier A.-M."/>
            <person name="Burdz T."/>
            <person name="Wiebe D."/>
            <person name="Bernard K."/>
        </authorList>
    </citation>
    <scope>NUCLEOTIDE SEQUENCE [LARGE SCALE GENOMIC DNA]</scope>
    <source>
        <strain evidence="4 7">NML120146</strain>
    </source>
</reference>
<dbReference type="EC" id="2.7.7.65" evidence="2"/>
<dbReference type="EMBL" id="MCGH01000004">
    <property type="protein sequence ID" value="ODM02319.1"/>
    <property type="molecule type" value="Genomic_DNA"/>
</dbReference>
<dbReference type="PANTHER" id="PTHR45138">
    <property type="entry name" value="REGULATORY COMPONENTS OF SENSORY TRANSDUCTION SYSTEM"/>
    <property type="match status" value="1"/>
</dbReference>
<dbReference type="GO" id="GO:0005886">
    <property type="term" value="C:plasma membrane"/>
    <property type="evidence" value="ECO:0007669"/>
    <property type="project" value="TreeGrafter"/>
</dbReference>
<dbReference type="Pfam" id="PF00990">
    <property type="entry name" value="GGDEF"/>
    <property type="match status" value="1"/>
</dbReference>
<dbReference type="PROSITE" id="PS50887">
    <property type="entry name" value="GGDEF"/>
    <property type="match status" value="1"/>
</dbReference>
<evidence type="ECO:0000313" key="5">
    <source>
        <dbReference type="Proteomes" id="UP000094067"/>
    </source>
</evidence>
<dbReference type="InterPro" id="IPR043128">
    <property type="entry name" value="Rev_trsase/Diguanyl_cyclase"/>
</dbReference>
<keyword evidence="7" id="KW-1185">Reference proteome</keyword>
<dbReference type="InterPro" id="IPR000160">
    <property type="entry name" value="GGDEF_dom"/>
</dbReference>
<dbReference type="Proteomes" id="UP000094869">
    <property type="component" value="Unassembled WGS sequence"/>
</dbReference>
<dbReference type="EMBL" id="MEHA01000005">
    <property type="protein sequence ID" value="ODR53150.1"/>
    <property type="molecule type" value="Genomic_DNA"/>
</dbReference>
<dbReference type="SMART" id="SM00267">
    <property type="entry name" value="GGDEF"/>
    <property type="match status" value="1"/>
</dbReference>
<dbReference type="SUPFAM" id="SSF55073">
    <property type="entry name" value="Nucleotide cyclase"/>
    <property type="match status" value="1"/>
</dbReference>
<dbReference type="Gene3D" id="3.30.70.270">
    <property type="match status" value="1"/>
</dbReference>
<dbReference type="GO" id="GO:1902201">
    <property type="term" value="P:negative regulation of bacterial-type flagellum-dependent cell motility"/>
    <property type="evidence" value="ECO:0007669"/>
    <property type="project" value="TreeGrafter"/>
</dbReference>
<dbReference type="CDD" id="cd01949">
    <property type="entry name" value="GGDEF"/>
    <property type="match status" value="1"/>
</dbReference>
<name>A0A1E3A0Z4_9FIRM</name>
<dbReference type="OrthoDB" id="9804747at2"/>
<evidence type="ECO:0000313" key="3">
    <source>
        <dbReference type="EMBL" id="ODR53150.1"/>
    </source>
</evidence>
<evidence type="ECO:0000313" key="4">
    <source>
        <dbReference type="EMBL" id="ODR61246.1"/>
    </source>
</evidence>
<dbReference type="InterPro" id="IPR050469">
    <property type="entry name" value="Diguanylate_Cyclase"/>
</dbReference>
<sequence>MFKFEQLESELQKQLSLYVPEFYRIVDVDTYEVLDYRHGEFIDINQKCYQVWNMNAPCMNCTSRRAVKEDKPVIKLSFLDKRIFLIHSIPVEIKNRKYSIELIQDVSSSFLLHENNLQGADEVLSLISLFDERIMKDSSTNLFNKQYLLENLPAMMAHAKSESRPLSLAVLDVDHFKRTNDRYGHVFGDEVILKISETLIALMNESIHAVRIGGDEFAVIFENIDPSAAMSICDQAIHLLASFHFESYPEYRIAISCGVADLRESDTAESFLDRADRMMYGMKHKKLCNK</sequence>
<evidence type="ECO:0000313" key="6">
    <source>
        <dbReference type="Proteomes" id="UP000094271"/>
    </source>
</evidence>
<reference evidence="3 6" key="3">
    <citation type="submission" date="2016-08" db="EMBL/GenBank/DDBJ databases">
        <authorList>
            <person name="Seilhamer J.J."/>
        </authorList>
    </citation>
    <scope>NUCLEOTIDE SEQUENCE [LARGE SCALE GENOMIC DNA]</scope>
    <source>
        <strain evidence="3 6">NML150140-1</strain>
    </source>
</reference>
<dbReference type="RefSeq" id="WP_069154866.1">
    <property type="nucleotide sequence ID" value="NZ_JAQCZP010000005.1"/>
</dbReference>
<dbReference type="Proteomes" id="UP000094067">
    <property type="component" value="Unassembled WGS sequence"/>
</dbReference>
<dbReference type="PANTHER" id="PTHR45138:SF9">
    <property type="entry name" value="DIGUANYLATE CYCLASE DGCM-RELATED"/>
    <property type="match status" value="1"/>
</dbReference>
<evidence type="ECO:0000313" key="7">
    <source>
        <dbReference type="Proteomes" id="UP000094869"/>
    </source>
</evidence>
<evidence type="ECO:0000259" key="1">
    <source>
        <dbReference type="PROSITE" id="PS50887"/>
    </source>
</evidence>
<dbReference type="InterPro" id="IPR029787">
    <property type="entry name" value="Nucleotide_cyclase"/>
</dbReference>